<dbReference type="GO" id="GO:0042162">
    <property type="term" value="F:telomeric DNA binding"/>
    <property type="evidence" value="ECO:0000318"/>
    <property type="project" value="GO_Central"/>
</dbReference>
<dbReference type="KEGG" id="ddi:DDB_G0288913"/>
<dbReference type="GO" id="GO:0010521">
    <property type="term" value="F:telomerase inhibitor activity"/>
    <property type="evidence" value="ECO:0000318"/>
    <property type="project" value="GO_Central"/>
</dbReference>
<protein>
    <submittedName>
        <fullName evidence="1">Uncharacterized protein</fullName>
    </submittedName>
</protein>
<dbReference type="RefSeq" id="XP_636484.1">
    <property type="nucleotide sequence ID" value="XM_631392.1"/>
</dbReference>
<dbReference type="PANTHER" id="PTHR33905">
    <property type="entry name" value="CST COMPLEX SUBUNIT TEN1"/>
    <property type="match status" value="1"/>
</dbReference>
<dbReference type="AlphaFoldDB" id="Q54I95"/>
<dbReference type="eggNOG" id="ENOG502RIPB">
    <property type="taxonomic scope" value="Eukaryota"/>
</dbReference>
<dbReference type="SMR" id="Q54I95"/>
<evidence type="ECO:0000313" key="1">
    <source>
        <dbReference type="EMBL" id="EAL62980.1"/>
    </source>
</evidence>
<dbReference type="GO" id="GO:0003697">
    <property type="term" value="F:single-stranded DNA binding"/>
    <property type="evidence" value="ECO:0007669"/>
    <property type="project" value="InterPro"/>
</dbReference>
<keyword evidence="2" id="KW-1185">Reference proteome</keyword>
<dbReference type="InterPro" id="IPR012340">
    <property type="entry name" value="NA-bd_OB-fold"/>
</dbReference>
<name>Q54I95_DICDI</name>
<dbReference type="Proteomes" id="UP000002195">
    <property type="component" value="Unassembled WGS sequence"/>
</dbReference>
<dbReference type="FunFam" id="2.40.50.140:FF:000410">
    <property type="entry name" value="CST complex subunit TEN1"/>
    <property type="match status" value="1"/>
</dbReference>
<dbReference type="Gene3D" id="2.40.50.140">
    <property type="entry name" value="Nucleic acid-binding proteins"/>
    <property type="match status" value="1"/>
</dbReference>
<dbReference type="HOGENOM" id="CLU_146825_0_0_1"/>
<reference evidence="1 2" key="1">
    <citation type="journal article" date="2005" name="Nature">
        <title>The genome of the social amoeba Dictyostelium discoideum.</title>
        <authorList>
            <consortium name="The Dictyostelium discoideum Sequencing Consortium"/>
            <person name="Eichinger L."/>
            <person name="Pachebat J.A."/>
            <person name="Glockner G."/>
            <person name="Rajandream M.A."/>
            <person name="Sucgang R."/>
            <person name="Berriman M."/>
            <person name="Song J."/>
            <person name="Olsen R."/>
            <person name="Szafranski K."/>
            <person name="Xu Q."/>
            <person name="Tunggal B."/>
            <person name="Kummerfeld S."/>
            <person name="Madera M."/>
            <person name="Konfortov B.A."/>
            <person name="Rivero F."/>
            <person name="Bankier A.T."/>
            <person name="Lehmann R."/>
            <person name="Hamlin N."/>
            <person name="Davies R."/>
            <person name="Gaudet P."/>
            <person name="Fey P."/>
            <person name="Pilcher K."/>
            <person name="Chen G."/>
            <person name="Saunders D."/>
            <person name="Sodergren E."/>
            <person name="Davis P."/>
            <person name="Kerhornou A."/>
            <person name="Nie X."/>
            <person name="Hall N."/>
            <person name="Anjard C."/>
            <person name="Hemphill L."/>
            <person name="Bason N."/>
            <person name="Farbrother P."/>
            <person name="Desany B."/>
            <person name="Just E."/>
            <person name="Morio T."/>
            <person name="Rost R."/>
            <person name="Churcher C."/>
            <person name="Cooper J."/>
            <person name="Haydock S."/>
            <person name="van Driessche N."/>
            <person name="Cronin A."/>
            <person name="Goodhead I."/>
            <person name="Muzny D."/>
            <person name="Mourier T."/>
            <person name="Pain A."/>
            <person name="Lu M."/>
            <person name="Harper D."/>
            <person name="Lindsay R."/>
            <person name="Hauser H."/>
            <person name="James K."/>
            <person name="Quiles M."/>
            <person name="Madan Babu M."/>
            <person name="Saito T."/>
            <person name="Buchrieser C."/>
            <person name="Wardroper A."/>
            <person name="Felder M."/>
            <person name="Thangavelu M."/>
            <person name="Johnson D."/>
            <person name="Knights A."/>
            <person name="Loulseged H."/>
            <person name="Mungall K."/>
            <person name="Oliver K."/>
            <person name="Price C."/>
            <person name="Quail M.A."/>
            <person name="Urushihara H."/>
            <person name="Hernandez J."/>
            <person name="Rabbinowitsch E."/>
            <person name="Steffen D."/>
            <person name="Sanders M."/>
            <person name="Ma J."/>
            <person name="Kohara Y."/>
            <person name="Sharp S."/>
            <person name="Simmonds M."/>
            <person name="Spiegler S."/>
            <person name="Tivey A."/>
            <person name="Sugano S."/>
            <person name="White B."/>
            <person name="Walker D."/>
            <person name="Woodward J."/>
            <person name="Winckler T."/>
            <person name="Tanaka Y."/>
            <person name="Shaulsky G."/>
            <person name="Schleicher M."/>
            <person name="Weinstock G."/>
            <person name="Rosenthal A."/>
            <person name="Cox E.C."/>
            <person name="Chisholm R.L."/>
            <person name="Gibbs R."/>
            <person name="Loomis W.F."/>
            <person name="Platzer M."/>
            <person name="Kay R.R."/>
            <person name="Williams J."/>
            <person name="Dear P.H."/>
            <person name="Noegel A.A."/>
            <person name="Barrell B."/>
            <person name="Kuspa A."/>
        </authorList>
    </citation>
    <scope>NUCLEOTIDE SEQUENCE [LARGE SCALE GENOMIC DNA]</scope>
    <source>
        <strain evidence="1 2">AX4</strain>
    </source>
</reference>
<organism evidence="1 2">
    <name type="scientific">Dictyostelium discoideum</name>
    <name type="common">Social amoeba</name>
    <dbReference type="NCBI Taxonomy" id="44689"/>
    <lineage>
        <taxon>Eukaryota</taxon>
        <taxon>Amoebozoa</taxon>
        <taxon>Evosea</taxon>
        <taxon>Eumycetozoa</taxon>
        <taxon>Dictyostelia</taxon>
        <taxon>Dictyosteliales</taxon>
        <taxon>Dictyosteliaceae</taxon>
        <taxon>Dictyostelium</taxon>
    </lineage>
</organism>
<dbReference type="PANTHER" id="PTHR33905:SF1">
    <property type="entry name" value="CST COMPLEX SUBUNIT TEN1"/>
    <property type="match status" value="1"/>
</dbReference>
<dbReference type="GO" id="GO:1990879">
    <property type="term" value="C:CST complex"/>
    <property type="evidence" value="ECO:0000318"/>
    <property type="project" value="GO_Central"/>
</dbReference>
<dbReference type="STRING" id="44689.Q54I95"/>
<dbReference type="dictyBase" id="DDB_G0288913"/>
<comment type="caution">
    <text evidence="1">The sequence shown here is derived from an EMBL/GenBank/DDBJ whole genome shotgun (WGS) entry which is preliminary data.</text>
</comment>
<dbReference type="VEuPathDB" id="AmoebaDB:DDB_G0288913"/>
<dbReference type="InterPro" id="IPR029146">
    <property type="entry name" value="Ten1_animal_plant"/>
</dbReference>
<accession>Q54I95</accession>
<dbReference type="PaxDb" id="44689-DDB0188169"/>
<dbReference type="Pfam" id="PF15490">
    <property type="entry name" value="Ten1_2"/>
    <property type="match status" value="1"/>
</dbReference>
<evidence type="ECO:0000313" key="2">
    <source>
        <dbReference type="Proteomes" id="UP000002195"/>
    </source>
</evidence>
<dbReference type="GO" id="GO:0032211">
    <property type="term" value="P:negative regulation of telomere maintenance via telomerase"/>
    <property type="evidence" value="ECO:0000318"/>
    <property type="project" value="GO_Central"/>
</dbReference>
<sequence>MSNKIIEHSKIVMIDEIMNNSKEFSLKERSSIKTIGILKLIDLDNNLALLEYKQTFLYCTIDQFISHLPSKLNTYYQIIGELEKPNLKQQKEIEKRENLGNNINKDWILNSRVYRLIDGIDIDLYKESLIVRRNFEQQNASFN</sequence>
<dbReference type="GeneID" id="8626867"/>
<dbReference type="InParanoid" id="Q54I95"/>
<gene>
    <name evidence="1" type="ORF">DDB_G0288913</name>
</gene>
<dbReference type="OMA" id="FLYCTID"/>
<dbReference type="EMBL" id="AAFI02000126">
    <property type="protein sequence ID" value="EAL62980.1"/>
    <property type="molecule type" value="Genomic_DNA"/>
</dbReference>
<proteinExistence type="predicted"/>